<dbReference type="InterPro" id="IPR016194">
    <property type="entry name" value="SPOC-like_C_dom_sf"/>
</dbReference>
<sequence>MSARAIWKGVLVAGKERVPVKLYSAVADRSVHFRLLHRTDKAPVRQVLVNPGTGKPVPYADSLRAWQADDGRRVLLTDDDLATVNPDKSRDIELLSALPLGAIDHRWYDRPYYLGPDGDDRSDLDALATALERDNREGLARWVMRDKEYLGALRVHEGHPMLVTLRHREQVVSQTALSAPGGAALDRRELDMSKQLIGMLETHFDPGEYQDEYRQRVMDLIDTKRRGGKVRKAPPKRRRASSDLTRALEASLKQG</sequence>
<proteinExistence type="predicted"/>
<evidence type="ECO:0000256" key="1">
    <source>
        <dbReference type="ARBA" id="ARBA00023125"/>
    </source>
</evidence>
<evidence type="ECO:0000313" key="5">
    <source>
        <dbReference type="Proteomes" id="UP001108027"/>
    </source>
</evidence>
<dbReference type="AlphaFoldDB" id="A0A9Q3UP80"/>
<dbReference type="PANTHER" id="PTHR41251">
    <property type="entry name" value="NON-HOMOLOGOUS END JOINING PROTEIN KU"/>
    <property type="match status" value="1"/>
</dbReference>
<dbReference type="EMBL" id="JAJGNA010000027">
    <property type="protein sequence ID" value="MCC4310075.1"/>
    <property type="molecule type" value="Genomic_DNA"/>
</dbReference>
<dbReference type="Gene3D" id="2.40.290.10">
    <property type="match status" value="1"/>
</dbReference>
<dbReference type="InterPro" id="IPR009187">
    <property type="entry name" value="Prok_Ku"/>
</dbReference>
<evidence type="ECO:0000313" key="4">
    <source>
        <dbReference type="EMBL" id="MCC4310075.1"/>
    </source>
</evidence>
<feature type="domain" description="Ku" evidence="3">
    <location>
        <begin position="54"/>
        <end position="183"/>
    </location>
</feature>
<dbReference type="Pfam" id="PF02735">
    <property type="entry name" value="Ku"/>
    <property type="match status" value="1"/>
</dbReference>
<dbReference type="PANTHER" id="PTHR41251:SF1">
    <property type="entry name" value="NON-HOMOLOGOUS END JOINING PROTEIN KU"/>
    <property type="match status" value="1"/>
</dbReference>
<evidence type="ECO:0000259" key="3">
    <source>
        <dbReference type="SMART" id="SM00559"/>
    </source>
</evidence>
<reference evidence="4" key="1">
    <citation type="submission" date="2021-10" db="EMBL/GenBank/DDBJ databases">
        <title>The diversity and Nitrogen Metabolism of Culturable Nitrate-Utilizing Bacteria Within the Oxygen Minimum Zone of the Changjiang (Yangtze River)Estuary.</title>
        <authorList>
            <person name="Zhang D."/>
            <person name="Zheng J."/>
            <person name="Liu S."/>
            <person name="He W."/>
        </authorList>
    </citation>
    <scope>NUCLEOTIDE SEQUENCE</scope>
    <source>
        <strain evidence="4">FXH-223</strain>
    </source>
</reference>
<dbReference type="InterPro" id="IPR006164">
    <property type="entry name" value="DNA_bd_Ku70/Ku80"/>
</dbReference>
<dbReference type="GO" id="GO:0003690">
    <property type="term" value="F:double-stranded DNA binding"/>
    <property type="evidence" value="ECO:0007669"/>
    <property type="project" value="TreeGrafter"/>
</dbReference>
<keyword evidence="5" id="KW-1185">Reference proteome</keyword>
<dbReference type="NCBIfam" id="TIGR02772">
    <property type="entry name" value="Ku_bact"/>
    <property type="match status" value="1"/>
</dbReference>
<dbReference type="SUPFAM" id="SSF100939">
    <property type="entry name" value="SPOC domain-like"/>
    <property type="match status" value="1"/>
</dbReference>
<dbReference type="SMART" id="SM00559">
    <property type="entry name" value="Ku78"/>
    <property type="match status" value="1"/>
</dbReference>
<dbReference type="Proteomes" id="UP001108027">
    <property type="component" value="Unassembled WGS sequence"/>
</dbReference>
<dbReference type="RefSeq" id="WP_228234738.1">
    <property type="nucleotide sequence ID" value="NZ_JAJGNA010000027.1"/>
</dbReference>
<feature type="compositionally biased region" description="Basic residues" evidence="2">
    <location>
        <begin position="226"/>
        <end position="239"/>
    </location>
</feature>
<evidence type="ECO:0000256" key="2">
    <source>
        <dbReference type="SAM" id="MobiDB-lite"/>
    </source>
</evidence>
<dbReference type="GO" id="GO:0006303">
    <property type="term" value="P:double-strand break repair via nonhomologous end joining"/>
    <property type="evidence" value="ECO:0007669"/>
    <property type="project" value="InterPro"/>
</dbReference>
<feature type="region of interest" description="Disordered" evidence="2">
    <location>
        <begin position="224"/>
        <end position="255"/>
    </location>
</feature>
<name>A0A9Q3UP80_9GAMM</name>
<organism evidence="4 5">
    <name type="scientific">Alloalcanivorax marinus</name>
    <dbReference type="NCBI Taxonomy" id="1177169"/>
    <lineage>
        <taxon>Bacteria</taxon>
        <taxon>Pseudomonadati</taxon>
        <taxon>Pseudomonadota</taxon>
        <taxon>Gammaproteobacteria</taxon>
        <taxon>Oceanospirillales</taxon>
        <taxon>Alcanivoracaceae</taxon>
        <taxon>Alloalcanivorax</taxon>
    </lineage>
</organism>
<protein>
    <submittedName>
        <fullName evidence="4">Ku protein</fullName>
    </submittedName>
</protein>
<gene>
    <name evidence="4" type="ORF">LL252_15985</name>
</gene>
<accession>A0A9Q3UP80</accession>
<comment type="caution">
    <text evidence="4">The sequence shown here is derived from an EMBL/GenBank/DDBJ whole genome shotgun (WGS) entry which is preliminary data.</text>
</comment>
<keyword evidence="1" id="KW-0238">DNA-binding</keyword>
<dbReference type="PIRSF" id="PIRSF006493">
    <property type="entry name" value="Prok_Ku"/>
    <property type="match status" value="1"/>
</dbReference>